<protein>
    <submittedName>
        <fullName evidence="2">Uncharacterized protein</fullName>
    </submittedName>
</protein>
<name>A0A9P0HGV3_NEZVI</name>
<keyword evidence="3" id="KW-1185">Reference proteome</keyword>
<accession>A0A9P0HGV3</accession>
<dbReference type="Proteomes" id="UP001152798">
    <property type="component" value="Chromosome 5"/>
</dbReference>
<sequence length="86" mass="9750">MQKTPDQKMEFDGCNTKHRLDSRRRTTPDHHIQFIISSERHSLSKLLEGESLRRSMSGEDSPGDACEVEQPVGGAWKKCPGLARTR</sequence>
<feature type="compositionally biased region" description="Basic and acidic residues" evidence="1">
    <location>
        <begin position="1"/>
        <end position="11"/>
    </location>
</feature>
<dbReference type="AlphaFoldDB" id="A0A9P0HGV3"/>
<organism evidence="2 3">
    <name type="scientific">Nezara viridula</name>
    <name type="common">Southern green stink bug</name>
    <name type="synonym">Cimex viridulus</name>
    <dbReference type="NCBI Taxonomy" id="85310"/>
    <lineage>
        <taxon>Eukaryota</taxon>
        <taxon>Metazoa</taxon>
        <taxon>Ecdysozoa</taxon>
        <taxon>Arthropoda</taxon>
        <taxon>Hexapoda</taxon>
        <taxon>Insecta</taxon>
        <taxon>Pterygota</taxon>
        <taxon>Neoptera</taxon>
        <taxon>Paraneoptera</taxon>
        <taxon>Hemiptera</taxon>
        <taxon>Heteroptera</taxon>
        <taxon>Panheteroptera</taxon>
        <taxon>Pentatomomorpha</taxon>
        <taxon>Pentatomoidea</taxon>
        <taxon>Pentatomidae</taxon>
        <taxon>Pentatominae</taxon>
        <taxon>Nezara</taxon>
    </lineage>
</organism>
<feature type="region of interest" description="Disordered" evidence="1">
    <location>
        <begin position="1"/>
        <end position="27"/>
    </location>
</feature>
<dbReference type="EMBL" id="OV725081">
    <property type="protein sequence ID" value="CAH1401542.1"/>
    <property type="molecule type" value="Genomic_DNA"/>
</dbReference>
<gene>
    <name evidence="2" type="ORF">NEZAVI_LOCUS10546</name>
</gene>
<reference evidence="2" key="1">
    <citation type="submission" date="2022-01" db="EMBL/GenBank/DDBJ databases">
        <authorList>
            <person name="King R."/>
        </authorList>
    </citation>
    <scope>NUCLEOTIDE SEQUENCE</scope>
</reference>
<evidence type="ECO:0000313" key="3">
    <source>
        <dbReference type="Proteomes" id="UP001152798"/>
    </source>
</evidence>
<proteinExistence type="predicted"/>
<evidence type="ECO:0000313" key="2">
    <source>
        <dbReference type="EMBL" id="CAH1401542.1"/>
    </source>
</evidence>
<evidence type="ECO:0000256" key="1">
    <source>
        <dbReference type="SAM" id="MobiDB-lite"/>
    </source>
</evidence>